<accession>A0AAV4UTM9</accession>
<keyword evidence="4" id="KW-1185">Reference proteome</keyword>
<feature type="region of interest" description="Disordered" evidence="1">
    <location>
        <begin position="114"/>
        <end position="295"/>
    </location>
</feature>
<organism evidence="3 4">
    <name type="scientific">Caerostris darwini</name>
    <dbReference type="NCBI Taxonomy" id="1538125"/>
    <lineage>
        <taxon>Eukaryota</taxon>
        <taxon>Metazoa</taxon>
        <taxon>Ecdysozoa</taxon>
        <taxon>Arthropoda</taxon>
        <taxon>Chelicerata</taxon>
        <taxon>Arachnida</taxon>
        <taxon>Araneae</taxon>
        <taxon>Araneomorphae</taxon>
        <taxon>Entelegynae</taxon>
        <taxon>Araneoidea</taxon>
        <taxon>Araneidae</taxon>
        <taxon>Caerostris</taxon>
    </lineage>
</organism>
<feature type="compositionally biased region" description="Basic and acidic residues" evidence="1">
    <location>
        <begin position="217"/>
        <end position="230"/>
    </location>
</feature>
<evidence type="ECO:0000256" key="2">
    <source>
        <dbReference type="SAM" id="SignalP"/>
    </source>
</evidence>
<protein>
    <submittedName>
        <fullName evidence="3">Uncharacterized protein</fullName>
    </submittedName>
</protein>
<keyword evidence="2" id="KW-0732">Signal</keyword>
<sequence length="501" mass="56621">MAGLDHIPKLSALLVIVLCSFRLPAGLAYPTDDIFDGNGDTLAFPLSDGVEFRHDDKPKGCFHFYVSRNMSSLLSEATKMLQQVRDRHEREWILTFIYRIKALAEHLRTHPESRNYQCLPGEDEEGRRRNSIQTDHSKNPQQELYFVDDNWPNSLQKRSKTDSDQSEETNPKTTDNQNSPPLSPGAQQEEHKPEEESKSSKEQDSKAASEELSSAESEPKAKDAPGKPEDSILANASAKQPELNQHQQQQEKRKDHPESGSISQNSEKATAQTSDKSSSHVEAPEEFISGTSMDCEKVRACARALRQHIEELNARITKAPKKRQSPPPPSPEEEEELSPMYNYIPTEKQVEEERNHQLMLKRRIRKALMEELAPEIKKLRTVDGTQDDLIKLWNQSDPNAPATPAKKDKREEFDYEEIGAAAGDLSSSDPYTTNDHTVAPSDGDMKKRQSGDESTTQEFDPYEDGDELVRQLFEIRVQYVATKSINGDEEDGLVTSTFVPF</sequence>
<feature type="signal peptide" evidence="2">
    <location>
        <begin position="1"/>
        <end position="28"/>
    </location>
</feature>
<feature type="compositionally biased region" description="Polar residues" evidence="1">
    <location>
        <begin position="171"/>
        <end position="180"/>
    </location>
</feature>
<proteinExistence type="predicted"/>
<comment type="caution">
    <text evidence="3">The sequence shown here is derived from an EMBL/GenBank/DDBJ whole genome shotgun (WGS) entry which is preliminary data.</text>
</comment>
<feature type="region of interest" description="Disordered" evidence="1">
    <location>
        <begin position="312"/>
        <end position="341"/>
    </location>
</feature>
<reference evidence="3 4" key="1">
    <citation type="submission" date="2021-06" db="EMBL/GenBank/DDBJ databases">
        <title>Caerostris darwini draft genome.</title>
        <authorList>
            <person name="Kono N."/>
            <person name="Arakawa K."/>
        </authorList>
    </citation>
    <scope>NUCLEOTIDE SEQUENCE [LARGE SCALE GENOMIC DNA]</scope>
</reference>
<evidence type="ECO:0000313" key="4">
    <source>
        <dbReference type="Proteomes" id="UP001054837"/>
    </source>
</evidence>
<dbReference type="EMBL" id="BPLQ01011923">
    <property type="protein sequence ID" value="GIY61157.1"/>
    <property type="molecule type" value="Genomic_DNA"/>
</dbReference>
<dbReference type="AlphaFoldDB" id="A0AAV4UTM9"/>
<feature type="compositionally biased region" description="Polar residues" evidence="1">
    <location>
        <begin position="260"/>
        <end position="276"/>
    </location>
</feature>
<feature type="compositionally biased region" description="Polar residues" evidence="1">
    <location>
        <begin position="425"/>
        <end position="436"/>
    </location>
</feature>
<evidence type="ECO:0000313" key="3">
    <source>
        <dbReference type="EMBL" id="GIY61157.1"/>
    </source>
</evidence>
<feature type="compositionally biased region" description="Basic and acidic residues" evidence="1">
    <location>
        <begin position="249"/>
        <end position="258"/>
    </location>
</feature>
<dbReference type="Proteomes" id="UP001054837">
    <property type="component" value="Unassembled WGS sequence"/>
</dbReference>
<gene>
    <name evidence="3" type="primary">AVEN_270525_1</name>
    <name evidence="3" type="ORF">CDAR_459711</name>
</gene>
<feature type="compositionally biased region" description="Basic and acidic residues" evidence="1">
    <location>
        <begin position="188"/>
        <end position="209"/>
    </location>
</feature>
<evidence type="ECO:0000256" key="1">
    <source>
        <dbReference type="SAM" id="MobiDB-lite"/>
    </source>
</evidence>
<feature type="compositionally biased region" description="Polar residues" evidence="1">
    <location>
        <begin position="131"/>
        <end position="142"/>
    </location>
</feature>
<name>A0AAV4UTM9_9ARAC</name>
<feature type="chain" id="PRO_5043383081" evidence="2">
    <location>
        <begin position="29"/>
        <end position="501"/>
    </location>
</feature>
<feature type="region of interest" description="Disordered" evidence="1">
    <location>
        <begin position="392"/>
        <end position="465"/>
    </location>
</feature>